<sequence>MRTVMSNYIKTLRQHLGHTPLLQVGASVIVINEAGQMLMQQRTDCGSWGYAGGSVELGESVEQTAERELFEETGLKAKKLELLGVYSGEKMQYTYPNGDKVSNVDIVYTCHEYTGKLKMQASEVSQLKFIDICDLPEDIFPPNRPAIEDYINKNKT</sequence>
<dbReference type="PROSITE" id="PS51462">
    <property type="entry name" value="NUDIX"/>
    <property type="match status" value="1"/>
</dbReference>
<reference evidence="5" key="1">
    <citation type="submission" date="2023-01" db="EMBL/GenBank/DDBJ databases">
        <title>Human gut microbiome strain richness.</title>
        <authorList>
            <person name="Chen-Liaw A."/>
        </authorList>
    </citation>
    <scope>NUCLEOTIDE SEQUENCE</scope>
    <source>
        <strain evidence="5">1001275st1_F4_1001275B_160808</strain>
    </source>
</reference>
<dbReference type="RefSeq" id="WP_272112626.1">
    <property type="nucleotide sequence ID" value="NZ_JAQMLW010000002.1"/>
</dbReference>
<dbReference type="CDD" id="cd04677">
    <property type="entry name" value="NUDIX_Hydrolase"/>
    <property type="match status" value="1"/>
</dbReference>
<evidence type="ECO:0000256" key="1">
    <source>
        <dbReference type="ARBA" id="ARBA00001946"/>
    </source>
</evidence>
<dbReference type="InterPro" id="IPR000086">
    <property type="entry name" value="NUDIX_hydrolase_dom"/>
</dbReference>
<accession>A0AAW6E4F3</accession>
<dbReference type="PROSITE" id="PS00893">
    <property type="entry name" value="NUDIX_BOX"/>
    <property type="match status" value="1"/>
</dbReference>
<dbReference type="Gene3D" id="3.90.79.10">
    <property type="entry name" value="Nucleoside Triphosphate Pyrophosphohydrolase"/>
    <property type="match status" value="1"/>
</dbReference>
<evidence type="ECO:0000313" key="6">
    <source>
        <dbReference type="Proteomes" id="UP001211015"/>
    </source>
</evidence>
<dbReference type="SUPFAM" id="SSF55811">
    <property type="entry name" value="Nudix"/>
    <property type="match status" value="1"/>
</dbReference>
<dbReference type="PRINTS" id="PR00502">
    <property type="entry name" value="NUDIXFAMILY"/>
</dbReference>
<dbReference type="InterPro" id="IPR020476">
    <property type="entry name" value="Nudix_hydrolase"/>
</dbReference>
<dbReference type="PANTHER" id="PTHR43046:SF2">
    <property type="entry name" value="8-OXO-DGTP DIPHOSPHATASE-RELATED"/>
    <property type="match status" value="1"/>
</dbReference>
<evidence type="ECO:0000256" key="2">
    <source>
        <dbReference type="ARBA" id="ARBA00022801"/>
    </source>
</evidence>
<comment type="similarity">
    <text evidence="3">Belongs to the Nudix hydrolase family.</text>
</comment>
<keyword evidence="2 3" id="KW-0378">Hydrolase</keyword>
<comment type="cofactor">
    <cofactor evidence="1">
        <name>Mg(2+)</name>
        <dbReference type="ChEBI" id="CHEBI:18420"/>
    </cofactor>
</comment>
<organism evidence="5 6">
    <name type="scientific">Ruminococcus bicirculans</name>
    <name type="common">ex Wegman et al. 2014</name>
    <dbReference type="NCBI Taxonomy" id="1160721"/>
    <lineage>
        <taxon>Bacteria</taxon>
        <taxon>Bacillati</taxon>
        <taxon>Bacillota</taxon>
        <taxon>Clostridia</taxon>
        <taxon>Eubacteriales</taxon>
        <taxon>Oscillospiraceae</taxon>
        <taxon>Ruminococcus</taxon>
    </lineage>
</organism>
<comment type="caution">
    <text evidence="5">The sequence shown here is derived from an EMBL/GenBank/DDBJ whole genome shotgun (WGS) entry which is preliminary data.</text>
</comment>
<evidence type="ECO:0000313" key="5">
    <source>
        <dbReference type="EMBL" id="MDB8743721.1"/>
    </source>
</evidence>
<dbReference type="EMBL" id="JAQMLV010000002">
    <property type="protein sequence ID" value="MDB8743721.1"/>
    <property type="molecule type" value="Genomic_DNA"/>
</dbReference>
<dbReference type="AlphaFoldDB" id="A0AAW6E4F3"/>
<dbReference type="InterPro" id="IPR020084">
    <property type="entry name" value="NUDIX_hydrolase_CS"/>
</dbReference>
<gene>
    <name evidence="5" type="ORF">PNU62_01690</name>
</gene>
<protein>
    <submittedName>
        <fullName evidence="5">NUDIX hydrolase</fullName>
    </submittedName>
</protein>
<dbReference type="PANTHER" id="PTHR43046">
    <property type="entry name" value="GDP-MANNOSE MANNOSYL HYDROLASE"/>
    <property type="match status" value="1"/>
</dbReference>
<feature type="domain" description="Nudix hydrolase" evidence="4">
    <location>
        <begin position="21"/>
        <end position="155"/>
    </location>
</feature>
<dbReference type="GO" id="GO:0016787">
    <property type="term" value="F:hydrolase activity"/>
    <property type="evidence" value="ECO:0007669"/>
    <property type="project" value="UniProtKB-KW"/>
</dbReference>
<proteinExistence type="inferred from homology"/>
<dbReference type="Proteomes" id="UP001211015">
    <property type="component" value="Unassembled WGS sequence"/>
</dbReference>
<name>A0AAW6E4F3_9FIRM</name>
<evidence type="ECO:0000256" key="3">
    <source>
        <dbReference type="RuleBase" id="RU003476"/>
    </source>
</evidence>
<dbReference type="InterPro" id="IPR015797">
    <property type="entry name" value="NUDIX_hydrolase-like_dom_sf"/>
</dbReference>
<evidence type="ECO:0000259" key="4">
    <source>
        <dbReference type="PROSITE" id="PS51462"/>
    </source>
</evidence>
<dbReference type="Pfam" id="PF00293">
    <property type="entry name" value="NUDIX"/>
    <property type="match status" value="1"/>
</dbReference>